<feature type="domain" description="Metallo-beta-lactamase" evidence="7">
    <location>
        <begin position="590"/>
        <end position="767"/>
    </location>
</feature>
<evidence type="ECO:0000313" key="8">
    <source>
        <dbReference type="EMBL" id="MFM9612281.1"/>
    </source>
</evidence>
<dbReference type="Pfam" id="PF00753">
    <property type="entry name" value="Lactamase_B"/>
    <property type="match status" value="1"/>
</dbReference>
<evidence type="ECO:0000256" key="4">
    <source>
        <dbReference type="ARBA" id="ARBA00022989"/>
    </source>
</evidence>
<comment type="subcellular location">
    <subcellularLocation>
        <location evidence="1">Cell membrane</location>
        <topology evidence="1">Multi-pass membrane protein</topology>
    </subcellularLocation>
</comment>
<keyword evidence="2" id="KW-1003">Cell membrane</keyword>
<dbReference type="PANTHER" id="PTHR30619:SF1">
    <property type="entry name" value="RECOMBINATION PROTEIN 2"/>
    <property type="match status" value="1"/>
</dbReference>
<feature type="transmembrane region" description="Helical" evidence="6">
    <location>
        <begin position="375"/>
        <end position="392"/>
    </location>
</feature>
<dbReference type="CDD" id="cd07731">
    <property type="entry name" value="ComA-like_MBL-fold"/>
    <property type="match status" value="1"/>
</dbReference>
<dbReference type="InterPro" id="IPR001279">
    <property type="entry name" value="Metallo-B-lactamas"/>
</dbReference>
<dbReference type="RefSeq" id="WP_409122942.1">
    <property type="nucleotide sequence ID" value="NZ_JBJVNI010000014.1"/>
</dbReference>
<dbReference type="InterPro" id="IPR004477">
    <property type="entry name" value="ComEC_N"/>
</dbReference>
<accession>A0ABW9HWZ1</accession>
<sequence>MKREGEADLRLVPPALAAWGTAAWAVGVPLRVALAVAVGCVVVAGGLLVGRRAGWSGVTGAGVLLCAGAAAVVGGVHGDDVRRGPVPELAAEFADVRVDVRITSDARRTRPRVTGDRMSRDAVVVDAEVLRIVRADGREVVTRAPVLVVVSGEGGGGWLGLLPSTRVRVAGKLVPPMGGGDDVAAVLRVRGDVGAGVVGGRGDVGPGVVGVRGDAGPEVVGVRGDAGPEVVGEASWVQRVAGRLRGGLREATGGLPGDARALLPGLVVGDTSRISAELDEAFKETDLAHTLAVSGSNLTIILVLLLGPPGSAQHIERRGLAPRLGVSLRGTAVLGGGLTLAFVVVCRPDPSVLRAAACGAVVLVALATGRRRTMLPALAAAVLALVLYDPWLARSYGFLLSVLATGALLTVAPGWAAALRRRGVPARLAEGVAAAGAAQALCAPVVAVLSARVSVVAVPCNLLVEFAVAPATVLGFAALAVAPVAMPVAKVLAWCASWPAGWIADVARAGAALPGAGVDWPGGWGGAVALGAVTVVGVLVGRRVVGRPLWCGVLGVLLVLVVLQPSPVTRVVTGWPSAGWKFAVCDVGQGDAAVLAAGEGTGVVVDAGPDPRAVDRCLRKLGVTRVPLVVLTHFHADHVAGLAGVLRGRAVGAIEVTGFEEPVEQVEFVRRAAREAGVPVVRAVAGERRRVGELEWEVLWPPGEEVVGEGAVGEGANDASVAMYVRVGGLRVLMLGDLEPVGQRAMADSGALAGVLRGGVDVLKVAHHGSAHQDGELMRAVRARVALISCGAGNSYGHPAPSTVAALREAGAVVMRTDRDGGLVVSGVGDGVRVMGGG</sequence>
<reference evidence="8 9" key="1">
    <citation type="submission" date="2024-12" db="EMBL/GenBank/DDBJ databases">
        <title>Forecasting of Potato common scab and diversities of Pathogenic streptomyces spp. in china.</title>
        <authorList>
            <person name="Handique U."/>
            <person name="Wu J."/>
        </authorList>
    </citation>
    <scope>NUCLEOTIDE SEQUENCE [LARGE SCALE GENOMIC DNA]</scope>
    <source>
        <strain evidence="8 9">ZRIMU1530</strain>
    </source>
</reference>
<feature type="transmembrane region" description="Helical" evidence="6">
    <location>
        <begin position="351"/>
        <end position="368"/>
    </location>
</feature>
<protein>
    <submittedName>
        <fullName evidence="8">ComEC/Rec2 family competence protein</fullName>
    </submittedName>
</protein>
<keyword evidence="9" id="KW-1185">Reference proteome</keyword>
<dbReference type="SUPFAM" id="SSF56281">
    <property type="entry name" value="Metallo-hydrolase/oxidoreductase"/>
    <property type="match status" value="1"/>
</dbReference>
<keyword evidence="5 6" id="KW-0472">Membrane</keyword>
<dbReference type="InterPro" id="IPR035681">
    <property type="entry name" value="ComA-like_MBL"/>
</dbReference>
<dbReference type="InterPro" id="IPR036866">
    <property type="entry name" value="RibonucZ/Hydroxyglut_hydro"/>
</dbReference>
<keyword evidence="3 6" id="KW-0812">Transmembrane</keyword>
<dbReference type="Proteomes" id="UP001631957">
    <property type="component" value="Unassembled WGS sequence"/>
</dbReference>
<feature type="transmembrane region" description="Helical" evidence="6">
    <location>
        <begin position="548"/>
        <end position="566"/>
    </location>
</feature>
<evidence type="ECO:0000313" key="9">
    <source>
        <dbReference type="Proteomes" id="UP001631957"/>
    </source>
</evidence>
<evidence type="ECO:0000259" key="7">
    <source>
        <dbReference type="SMART" id="SM00849"/>
    </source>
</evidence>
<dbReference type="NCBIfam" id="TIGR00360">
    <property type="entry name" value="ComEC_N-term"/>
    <property type="match status" value="1"/>
</dbReference>
<keyword evidence="4 6" id="KW-1133">Transmembrane helix</keyword>
<evidence type="ECO:0000256" key="1">
    <source>
        <dbReference type="ARBA" id="ARBA00004651"/>
    </source>
</evidence>
<dbReference type="Gene3D" id="3.60.15.10">
    <property type="entry name" value="Ribonuclease Z/Hydroxyacylglutathione hydrolase-like"/>
    <property type="match status" value="1"/>
</dbReference>
<feature type="transmembrane region" description="Helical" evidence="6">
    <location>
        <begin position="326"/>
        <end position="345"/>
    </location>
</feature>
<dbReference type="SMART" id="SM00849">
    <property type="entry name" value="Lactamase_B"/>
    <property type="match status" value="1"/>
</dbReference>
<dbReference type="InterPro" id="IPR052159">
    <property type="entry name" value="Competence_DNA_uptake"/>
</dbReference>
<organism evidence="8 9">
    <name type="scientific">Streptomyces niveiscabiei</name>
    <dbReference type="NCBI Taxonomy" id="164115"/>
    <lineage>
        <taxon>Bacteria</taxon>
        <taxon>Bacillati</taxon>
        <taxon>Actinomycetota</taxon>
        <taxon>Actinomycetes</taxon>
        <taxon>Kitasatosporales</taxon>
        <taxon>Streptomycetaceae</taxon>
        <taxon>Streptomyces</taxon>
    </lineage>
</organism>
<gene>
    <name evidence="8" type="ORF">ACKI18_26650</name>
</gene>
<feature type="transmembrane region" description="Helical" evidence="6">
    <location>
        <begin position="523"/>
        <end position="541"/>
    </location>
</feature>
<dbReference type="Pfam" id="PF03772">
    <property type="entry name" value="Competence"/>
    <property type="match status" value="1"/>
</dbReference>
<feature type="transmembrane region" description="Helical" evidence="6">
    <location>
        <begin position="32"/>
        <end position="50"/>
    </location>
</feature>
<evidence type="ECO:0000256" key="3">
    <source>
        <dbReference type="ARBA" id="ARBA00022692"/>
    </source>
</evidence>
<name>A0ABW9HWZ1_9ACTN</name>
<evidence type="ECO:0000256" key="5">
    <source>
        <dbReference type="ARBA" id="ARBA00023136"/>
    </source>
</evidence>
<feature type="transmembrane region" description="Helical" evidence="6">
    <location>
        <begin position="57"/>
        <end position="76"/>
    </location>
</feature>
<dbReference type="EMBL" id="JBJVNI010000014">
    <property type="protein sequence ID" value="MFM9612281.1"/>
    <property type="molecule type" value="Genomic_DNA"/>
</dbReference>
<proteinExistence type="predicted"/>
<feature type="transmembrane region" description="Helical" evidence="6">
    <location>
        <begin position="398"/>
        <end position="419"/>
    </location>
</feature>
<evidence type="ECO:0000256" key="6">
    <source>
        <dbReference type="SAM" id="Phobius"/>
    </source>
</evidence>
<comment type="caution">
    <text evidence="8">The sequence shown here is derived from an EMBL/GenBank/DDBJ whole genome shotgun (WGS) entry which is preliminary data.</text>
</comment>
<evidence type="ECO:0000256" key="2">
    <source>
        <dbReference type="ARBA" id="ARBA00022475"/>
    </source>
</evidence>
<dbReference type="PANTHER" id="PTHR30619">
    <property type="entry name" value="DNA INTERNALIZATION/COMPETENCE PROTEIN COMEC/REC2"/>
    <property type="match status" value="1"/>
</dbReference>
<feature type="transmembrane region" description="Helical" evidence="6">
    <location>
        <begin position="463"/>
        <end position="484"/>
    </location>
</feature>